<sequence length="193" mass="21722">MSKLHFHFDYACPWCYVGAHTVRELAKEGVEILYHVWKMPPGANPPAKPEGYREAAGIRLKQLREEQGIRVSSPVQGETVPALVATKVAEQFGRAADYVEIVYRAHWAEKQDIADRDVLVALAESIGLNGAEFRQALESDAGRAAYERDLQQAIDENLDTIPDYINGADPSKRLLIHHFDDMPTLEQLRELAR</sequence>
<dbReference type="GO" id="GO:0016853">
    <property type="term" value="F:isomerase activity"/>
    <property type="evidence" value="ECO:0007669"/>
    <property type="project" value="UniProtKB-KW"/>
</dbReference>
<dbReference type="GO" id="GO:0016491">
    <property type="term" value="F:oxidoreductase activity"/>
    <property type="evidence" value="ECO:0007669"/>
    <property type="project" value="InterPro"/>
</dbReference>
<gene>
    <name evidence="2" type="ORF">C7459_11171</name>
</gene>
<comment type="caution">
    <text evidence="2">The sequence shown here is derived from an EMBL/GenBank/DDBJ whole genome shotgun (WGS) entry which is preliminary data.</text>
</comment>
<dbReference type="Proteomes" id="UP000245634">
    <property type="component" value="Unassembled WGS sequence"/>
</dbReference>
<organism evidence="2 3">
    <name type="scientific">Tumebacillus permanentifrigoris</name>
    <dbReference type="NCBI Taxonomy" id="378543"/>
    <lineage>
        <taxon>Bacteria</taxon>
        <taxon>Bacillati</taxon>
        <taxon>Bacillota</taxon>
        <taxon>Bacilli</taxon>
        <taxon>Bacillales</taxon>
        <taxon>Alicyclobacillaceae</taxon>
        <taxon>Tumebacillus</taxon>
    </lineage>
</organism>
<evidence type="ECO:0000313" key="2">
    <source>
        <dbReference type="EMBL" id="PWK11277.1"/>
    </source>
</evidence>
<dbReference type="PANTHER" id="PTHR13887">
    <property type="entry name" value="GLUTATHIONE S-TRANSFERASE KAPPA"/>
    <property type="match status" value="1"/>
</dbReference>
<feature type="domain" description="DSBA-like thioredoxin" evidence="1">
    <location>
        <begin position="4"/>
        <end position="185"/>
    </location>
</feature>
<dbReference type="EMBL" id="QGGL01000011">
    <property type="protein sequence ID" value="PWK11277.1"/>
    <property type="molecule type" value="Genomic_DNA"/>
</dbReference>
<proteinExistence type="predicted"/>
<keyword evidence="3" id="KW-1185">Reference proteome</keyword>
<protein>
    <submittedName>
        <fullName evidence="2">Putative DsbA family dithiol-disulfide isomerase</fullName>
    </submittedName>
</protein>
<name>A0A316D810_9BACL</name>
<dbReference type="InterPro" id="IPR001853">
    <property type="entry name" value="DSBA-like_thioredoxin_dom"/>
</dbReference>
<evidence type="ECO:0000313" key="3">
    <source>
        <dbReference type="Proteomes" id="UP000245634"/>
    </source>
</evidence>
<dbReference type="OrthoDB" id="9799122at2"/>
<dbReference type="Gene3D" id="3.40.30.10">
    <property type="entry name" value="Glutaredoxin"/>
    <property type="match status" value="1"/>
</dbReference>
<dbReference type="SUPFAM" id="SSF52833">
    <property type="entry name" value="Thioredoxin-like"/>
    <property type="match status" value="1"/>
</dbReference>
<dbReference type="PANTHER" id="PTHR13887:SF41">
    <property type="entry name" value="THIOREDOXIN SUPERFAMILY PROTEIN"/>
    <property type="match status" value="1"/>
</dbReference>
<evidence type="ECO:0000259" key="1">
    <source>
        <dbReference type="Pfam" id="PF01323"/>
    </source>
</evidence>
<reference evidence="2 3" key="1">
    <citation type="submission" date="2018-05" db="EMBL/GenBank/DDBJ databases">
        <title>Genomic Encyclopedia of Type Strains, Phase IV (KMG-IV): sequencing the most valuable type-strain genomes for metagenomic binning, comparative biology and taxonomic classification.</title>
        <authorList>
            <person name="Goeker M."/>
        </authorList>
    </citation>
    <scope>NUCLEOTIDE SEQUENCE [LARGE SCALE GENOMIC DNA]</scope>
    <source>
        <strain evidence="2 3">DSM 18773</strain>
    </source>
</reference>
<dbReference type="RefSeq" id="WP_109689838.1">
    <property type="nucleotide sequence ID" value="NZ_QGGL01000011.1"/>
</dbReference>
<accession>A0A316D810</accession>
<dbReference type="AlphaFoldDB" id="A0A316D810"/>
<dbReference type="Pfam" id="PF01323">
    <property type="entry name" value="DSBA"/>
    <property type="match status" value="1"/>
</dbReference>
<keyword evidence="2" id="KW-0413">Isomerase</keyword>
<dbReference type="InterPro" id="IPR036249">
    <property type="entry name" value="Thioredoxin-like_sf"/>
</dbReference>